<dbReference type="eggNOG" id="ENOG502ZVT9">
    <property type="taxonomic scope" value="Bacteria"/>
</dbReference>
<dbReference type="RefSeq" id="WP_014546144.1">
    <property type="nucleotide sequence ID" value="NC_013410.1"/>
</dbReference>
<accession>C9RR66</accession>
<keyword evidence="4" id="KW-1185">Reference proteome</keyword>
<dbReference type="EMBL" id="CP001792">
    <property type="protein sequence ID" value="ACX75052.1"/>
    <property type="molecule type" value="Genomic_DNA"/>
</dbReference>
<dbReference type="EMBL" id="CP002158">
    <property type="protein sequence ID" value="ADL26419.1"/>
    <property type="molecule type" value="Genomic_DNA"/>
</dbReference>
<proteinExistence type="predicted"/>
<evidence type="ECO:0000313" key="2">
    <source>
        <dbReference type="EMBL" id="ADL26419.1"/>
    </source>
</evidence>
<dbReference type="Proteomes" id="UP000001497">
    <property type="component" value="Chromosome"/>
</dbReference>
<reference evidence="2" key="3">
    <citation type="submission" date="2010-08" db="EMBL/GenBank/DDBJ databases">
        <authorList>
            <person name="Durkin A.S."/>
            <person name="Nelson K.E."/>
            <person name="Morrison M."/>
            <person name="Forsberg C.W."/>
            <person name="Wilson D.B."/>
            <person name="Russell J.B."/>
            <person name="Cann I.K.O."/>
            <person name="Mackie R.I."/>
            <person name="White B.A."/>
        </authorList>
    </citation>
    <scope>NUCLEOTIDE SEQUENCE</scope>
    <source>
        <strain evidence="2">S85</strain>
    </source>
</reference>
<evidence type="ECO:0000313" key="1">
    <source>
        <dbReference type="EMBL" id="ACX75052.1"/>
    </source>
</evidence>
<dbReference type="KEGG" id="fsu:Fisuc_1455"/>
<evidence type="ECO:0000313" key="3">
    <source>
        <dbReference type="Proteomes" id="UP000000517"/>
    </source>
</evidence>
<organism evidence="2 3">
    <name type="scientific">Fibrobacter succinogenes (strain ATCC 19169 / S85)</name>
    <dbReference type="NCBI Taxonomy" id="59374"/>
    <lineage>
        <taxon>Bacteria</taxon>
        <taxon>Pseudomonadati</taxon>
        <taxon>Fibrobacterota</taxon>
        <taxon>Fibrobacteria</taxon>
        <taxon>Fibrobacterales</taxon>
        <taxon>Fibrobacteraceae</taxon>
        <taxon>Fibrobacter</taxon>
    </lineage>
</organism>
<dbReference type="HOGENOM" id="CLU_1064564_0_0_0"/>
<dbReference type="Proteomes" id="UP000000517">
    <property type="component" value="Chromosome"/>
</dbReference>
<gene>
    <name evidence="1" type="ordered locus">Fisuc_1455</name>
    <name evidence="2" type="ordered locus">FSU_1928</name>
</gene>
<dbReference type="AlphaFoldDB" id="C9RR66"/>
<reference evidence="3" key="2">
    <citation type="submission" date="2010-08" db="EMBL/GenBank/DDBJ databases">
        <title>Complete sequence of Fibrobacter succinogenes subsp. succinogenes S85.</title>
        <authorList>
            <person name="Durkin A.S."/>
            <person name="Nelson K.E."/>
            <person name="Morrison M."/>
            <person name="Forsberg C.W."/>
            <person name="Wilson D.B."/>
            <person name="Russell J.B."/>
            <person name="Cann I.K.O."/>
            <person name="Mackie R.I."/>
            <person name="White B.A."/>
        </authorList>
    </citation>
    <scope>NUCLEOTIDE SEQUENCE [LARGE SCALE GENOMIC DNA]</scope>
    <source>
        <strain evidence="3">ATCC 19169 / S85</strain>
    </source>
</reference>
<evidence type="ECO:0000313" key="4">
    <source>
        <dbReference type="Proteomes" id="UP000001497"/>
    </source>
</evidence>
<dbReference type="KEGG" id="fsc:FSU_1928"/>
<dbReference type="OrthoDB" id="9871985at2"/>
<reference evidence="1 4" key="1">
    <citation type="submission" date="2009-10" db="EMBL/GenBank/DDBJ databases">
        <title>Complete sequence of Fibrobacter succinogenes subsp. succinogenes S85.</title>
        <authorList>
            <consortium name="US DOE Joint Genome Institute"/>
            <person name="Lucas S."/>
            <person name="Copeland A."/>
            <person name="Lapidus A."/>
            <person name="Glavina del Rio T."/>
            <person name="Tice H."/>
            <person name="Bruce D."/>
            <person name="Goodwin L."/>
            <person name="Pitluck S."/>
            <person name="Chertkov O."/>
            <person name="Detter J.C."/>
            <person name="Han C."/>
            <person name="Tapia R."/>
            <person name="Larimer F."/>
            <person name="Land M."/>
            <person name="Hauser L."/>
            <person name="Kyrpides N."/>
            <person name="Mikhailova N."/>
            <person name="Weimer P.J."/>
            <person name="Stevenson D.M."/>
            <person name="Boyum J."/>
            <person name="Brumm P.I."/>
            <person name="Mead D."/>
        </authorList>
    </citation>
    <scope>NUCLEOTIDE SEQUENCE [LARGE SCALE GENOMIC DNA]</scope>
    <source>
        <strain evidence="4">ATCC 19169 / S85</strain>
        <strain evidence="1">S85</strain>
    </source>
</reference>
<name>C9RR66_FIBSS</name>
<sequence length="261" mass="30188">MKREYEKYKNGFTKVPEYIVNAMQGLAYWIGYKKCLYNYYPLSECAIVSEFSSLLQSGANEDEIVLCERQYCNFFTEENIPEDVDGKRVDLTVAELENNHNQNEVHNILAHDNKQEKGFLRDKAKVVFEVKLHRSSRTLIDNDFKRLKKIKDANESIVTYLLLVSENEIPEEFVDISSGHGKKDYQLTNNRHNDENAPHIHVSKVRYVLNQKLDAPQLKGWISQTLDSDEADVDEAIKDQIDFISSKMLSRGAFVCLIEVV</sequence>
<protein>
    <submittedName>
        <fullName evidence="2">Uncharacterized protein</fullName>
    </submittedName>
</protein>